<evidence type="ECO:0000313" key="2">
    <source>
        <dbReference type="Proteomes" id="UP000009135"/>
    </source>
</evidence>
<organism evidence="1 2">
    <name type="scientific">Mycoplasma haemocanis (strain Illinois)</name>
    <dbReference type="NCBI Taxonomy" id="1111676"/>
    <lineage>
        <taxon>Bacteria</taxon>
        <taxon>Bacillati</taxon>
        <taxon>Mycoplasmatota</taxon>
        <taxon>Mollicutes</taxon>
        <taxon>Mycoplasmataceae</taxon>
        <taxon>Mycoplasma</taxon>
    </lineage>
</organism>
<protein>
    <submittedName>
        <fullName evidence="1">Uncharacterized protein</fullName>
    </submittedName>
</protein>
<keyword evidence="2" id="KW-1185">Reference proteome</keyword>
<dbReference type="EMBL" id="CP003199">
    <property type="protein sequence ID" value="AEW45674.1"/>
    <property type="molecule type" value="Genomic_DNA"/>
</dbReference>
<accession>H6N7Q2</accession>
<gene>
    <name evidence="1" type="ordered locus">MHC_04090</name>
</gene>
<name>H6N7Q2_MYCHN</name>
<proteinExistence type="predicted"/>
<evidence type="ECO:0000313" key="1">
    <source>
        <dbReference type="EMBL" id="AEW45674.1"/>
    </source>
</evidence>
<reference evidence="1 2" key="1">
    <citation type="journal article" date="2012" name="J. Bacteriol.">
        <title>Complete genome sequence of Mycoplasma haemocanis strain Illinois.</title>
        <authorList>
            <person name="do Nascimento N.C."/>
            <person name="Guimaraes A.M."/>
            <person name="Santos A.P."/>
            <person name="Sanmiguel P.J."/>
            <person name="Messick J.B."/>
        </authorList>
    </citation>
    <scope>NUCLEOTIDE SEQUENCE [LARGE SCALE GENOMIC DNA]</scope>
    <source>
        <strain evidence="1 2">Illinois</strain>
    </source>
</reference>
<sequence length="164" mass="19050">MNTLIPKVVAAVVSFGGAIAVLSETKGSDNQEDLLSQNTSLAEKPKKKIPNKNNCNVYSSEYTNVLNDHTKTFTRKLEKIQEQFWTKDEFLQEVKNRGLWNGQDLENKINDACSKKGKRAFVWWGIADNQREKTWVFDDNINRENWLDKDIPIPEYWPEEIKTE</sequence>
<dbReference type="KEGG" id="mhe:MHC_04090"/>
<dbReference type="AlphaFoldDB" id="H6N7Q2"/>
<dbReference type="HOGENOM" id="CLU_111546_2_1_14"/>
<dbReference type="Proteomes" id="UP000009135">
    <property type="component" value="Chromosome"/>
</dbReference>